<dbReference type="InParanoid" id="D7FMB5"/>
<accession>D7FMB5</accession>
<evidence type="ECO:0000313" key="2">
    <source>
        <dbReference type="EMBL" id="CBJ29933.1"/>
    </source>
</evidence>
<reference evidence="2 3" key="1">
    <citation type="journal article" date="2010" name="Nature">
        <title>The Ectocarpus genome and the independent evolution of multicellularity in brown algae.</title>
        <authorList>
            <person name="Cock J.M."/>
            <person name="Sterck L."/>
            <person name="Rouze P."/>
            <person name="Scornet D."/>
            <person name="Allen A.E."/>
            <person name="Amoutzias G."/>
            <person name="Anthouard V."/>
            <person name="Artiguenave F."/>
            <person name="Aury J.M."/>
            <person name="Badger J.H."/>
            <person name="Beszteri B."/>
            <person name="Billiau K."/>
            <person name="Bonnet E."/>
            <person name="Bothwell J.H."/>
            <person name="Bowler C."/>
            <person name="Boyen C."/>
            <person name="Brownlee C."/>
            <person name="Carrano C.J."/>
            <person name="Charrier B."/>
            <person name="Cho G.Y."/>
            <person name="Coelho S.M."/>
            <person name="Collen J."/>
            <person name="Corre E."/>
            <person name="Da Silva C."/>
            <person name="Delage L."/>
            <person name="Delaroque N."/>
            <person name="Dittami S.M."/>
            <person name="Doulbeau S."/>
            <person name="Elias M."/>
            <person name="Farnham G."/>
            <person name="Gachon C.M."/>
            <person name="Gschloessl B."/>
            <person name="Heesch S."/>
            <person name="Jabbari K."/>
            <person name="Jubin C."/>
            <person name="Kawai H."/>
            <person name="Kimura K."/>
            <person name="Kloareg B."/>
            <person name="Kupper F.C."/>
            <person name="Lang D."/>
            <person name="Le Bail A."/>
            <person name="Leblanc C."/>
            <person name="Lerouge P."/>
            <person name="Lohr M."/>
            <person name="Lopez P.J."/>
            <person name="Martens C."/>
            <person name="Maumus F."/>
            <person name="Michel G."/>
            <person name="Miranda-Saavedra D."/>
            <person name="Morales J."/>
            <person name="Moreau H."/>
            <person name="Motomura T."/>
            <person name="Nagasato C."/>
            <person name="Napoli C.A."/>
            <person name="Nelson D.R."/>
            <person name="Nyvall-Collen P."/>
            <person name="Peters A.F."/>
            <person name="Pommier C."/>
            <person name="Potin P."/>
            <person name="Poulain J."/>
            <person name="Quesneville H."/>
            <person name="Read B."/>
            <person name="Rensing S.A."/>
            <person name="Ritter A."/>
            <person name="Rousvoal S."/>
            <person name="Samanta M."/>
            <person name="Samson G."/>
            <person name="Schroeder D.C."/>
            <person name="Segurens B."/>
            <person name="Strittmatter M."/>
            <person name="Tonon T."/>
            <person name="Tregear J.W."/>
            <person name="Valentin K."/>
            <person name="von Dassow P."/>
            <person name="Yamagishi T."/>
            <person name="Van de Peer Y."/>
            <person name="Wincker P."/>
        </authorList>
    </citation>
    <scope>NUCLEOTIDE SEQUENCE [LARGE SCALE GENOMIC DNA]</scope>
    <source>
        <strain evidence="3">Ec32 / CCAP1310/4</strain>
    </source>
</reference>
<protein>
    <submittedName>
        <fullName evidence="2">Uncharacterized protein</fullName>
    </submittedName>
</protein>
<dbReference type="EMBL" id="FN649760">
    <property type="protein sequence ID" value="CBJ29933.1"/>
    <property type="molecule type" value="Genomic_DNA"/>
</dbReference>
<proteinExistence type="predicted"/>
<dbReference type="Proteomes" id="UP000002630">
    <property type="component" value="Unassembled WGS sequence"/>
</dbReference>
<evidence type="ECO:0000313" key="3">
    <source>
        <dbReference type="Proteomes" id="UP000002630"/>
    </source>
</evidence>
<keyword evidence="3" id="KW-1185">Reference proteome</keyword>
<organism evidence="2 3">
    <name type="scientific">Ectocarpus siliculosus</name>
    <name type="common">Brown alga</name>
    <name type="synonym">Conferva siliculosa</name>
    <dbReference type="NCBI Taxonomy" id="2880"/>
    <lineage>
        <taxon>Eukaryota</taxon>
        <taxon>Sar</taxon>
        <taxon>Stramenopiles</taxon>
        <taxon>Ochrophyta</taxon>
        <taxon>PX clade</taxon>
        <taxon>Phaeophyceae</taxon>
        <taxon>Ectocarpales</taxon>
        <taxon>Ectocarpaceae</taxon>
        <taxon>Ectocarpus</taxon>
    </lineage>
</organism>
<dbReference type="AlphaFoldDB" id="D7FMB5"/>
<feature type="region of interest" description="Disordered" evidence="1">
    <location>
        <begin position="40"/>
        <end position="101"/>
    </location>
</feature>
<sequence length="101" mass="11129">MYLSTRDRVKPCRVIALTRRPIPRPASPPGISISMQRRLGLSPRTTPDPHAANRTARVGEDKIKHRSVGMTCDRKHERQTGAGNHNTAAAIKDIAEGVTRP</sequence>
<gene>
    <name evidence="2" type="ORF">Esi_0166_0037</name>
</gene>
<name>D7FMB5_ECTSI</name>
<evidence type="ECO:0000256" key="1">
    <source>
        <dbReference type="SAM" id="MobiDB-lite"/>
    </source>
</evidence>